<evidence type="ECO:0000256" key="4">
    <source>
        <dbReference type="ARBA" id="ARBA00023163"/>
    </source>
</evidence>
<accession>A0A8J5SR23</accession>
<evidence type="ECO:0000259" key="7">
    <source>
        <dbReference type="PROSITE" id="PS51294"/>
    </source>
</evidence>
<evidence type="ECO:0000256" key="1">
    <source>
        <dbReference type="ARBA" id="ARBA00004123"/>
    </source>
</evidence>
<organism evidence="8 9">
    <name type="scientific">Zizania palustris</name>
    <name type="common">Northern wild rice</name>
    <dbReference type="NCBI Taxonomy" id="103762"/>
    <lineage>
        <taxon>Eukaryota</taxon>
        <taxon>Viridiplantae</taxon>
        <taxon>Streptophyta</taxon>
        <taxon>Embryophyta</taxon>
        <taxon>Tracheophyta</taxon>
        <taxon>Spermatophyta</taxon>
        <taxon>Magnoliopsida</taxon>
        <taxon>Liliopsida</taxon>
        <taxon>Poales</taxon>
        <taxon>Poaceae</taxon>
        <taxon>BOP clade</taxon>
        <taxon>Oryzoideae</taxon>
        <taxon>Oryzeae</taxon>
        <taxon>Zizaniinae</taxon>
        <taxon>Zizania</taxon>
    </lineage>
</organism>
<dbReference type="InterPro" id="IPR006447">
    <property type="entry name" value="Myb_dom_plants"/>
</dbReference>
<dbReference type="PROSITE" id="PS51294">
    <property type="entry name" value="HTH_MYB"/>
    <property type="match status" value="1"/>
</dbReference>
<feature type="compositionally biased region" description="Basic and acidic residues" evidence="6">
    <location>
        <begin position="85"/>
        <end position="102"/>
    </location>
</feature>
<dbReference type="NCBIfam" id="TIGR01557">
    <property type="entry name" value="myb_SHAQKYF"/>
    <property type="match status" value="1"/>
</dbReference>
<dbReference type="InterPro" id="IPR044841">
    <property type="entry name" value="LUX/BOA-like"/>
</dbReference>
<dbReference type="EMBL" id="JAAALK010000282">
    <property type="protein sequence ID" value="KAG8078463.1"/>
    <property type="molecule type" value="Genomic_DNA"/>
</dbReference>
<evidence type="ECO:0000256" key="2">
    <source>
        <dbReference type="ARBA" id="ARBA00023015"/>
    </source>
</evidence>
<keyword evidence="2" id="KW-0805">Transcription regulation</keyword>
<dbReference type="AlphaFoldDB" id="A0A8J5SR23"/>
<evidence type="ECO:0000256" key="6">
    <source>
        <dbReference type="SAM" id="MobiDB-lite"/>
    </source>
</evidence>
<dbReference type="GO" id="GO:0005634">
    <property type="term" value="C:nucleus"/>
    <property type="evidence" value="ECO:0007669"/>
    <property type="project" value="UniProtKB-SubCell"/>
</dbReference>
<keyword evidence="3" id="KW-0238">DNA-binding</keyword>
<dbReference type="Pfam" id="PF00249">
    <property type="entry name" value="Myb_DNA-binding"/>
    <property type="match status" value="1"/>
</dbReference>
<reference evidence="8" key="1">
    <citation type="journal article" date="2021" name="bioRxiv">
        <title>Whole Genome Assembly and Annotation of Northern Wild Rice, Zizania palustris L., Supports a Whole Genome Duplication in the Zizania Genus.</title>
        <authorList>
            <person name="Haas M."/>
            <person name="Kono T."/>
            <person name="Macchietto M."/>
            <person name="Millas R."/>
            <person name="McGilp L."/>
            <person name="Shao M."/>
            <person name="Duquette J."/>
            <person name="Hirsch C.N."/>
            <person name="Kimball J."/>
        </authorList>
    </citation>
    <scope>NUCLEOTIDE SEQUENCE</scope>
    <source>
        <tissue evidence="8">Fresh leaf tissue</tissue>
    </source>
</reference>
<dbReference type="FunFam" id="1.10.10.60:FF:000007">
    <property type="entry name" value="Two-component response regulator"/>
    <property type="match status" value="1"/>
</dbReference>
<dbReference type="GO" id="GO:0003700">
    <property type="term" value="F:DNA-binding transcription factor activity"/>
    <property type="evidence" value="ECO:0007669"/>
    <property type="project" value="InterPro"/>
</dbReference>
<reference evidence="8" key="2">
    <citation type="submission" date="2021-02" db="EMBL/GenBank/DDBJ databases">
        <authorList>
            <person name="Kimball J.A."/>
            <person name="Haas M.W."/>
            <person name="Macchietto M."/>
            <person name="Kono T."/>
            <person name="Duquette J."/>
            <person name="Shao M."/>
        </authorList>
    </citation>
    <scope>NUCLEOTIDE SEQUENCE</scope>
    <source>
        <tissue evidence="8">Fresh leaf tissue</tissue>
    </source>
</reference>
<name>A0A8J5SR23_ZIZPA</name>
<dbReference type="OrthoDB" id="60033at2759"/>
<comment type="subcellular location">
    <subcellularLocation>
        <location evidence="1">Nucleus</location>
    </subcellularLocation>
</comment>
<feature type="region of interest" description="Disordered" evidence="6">
    <location>
        <begin position="57"/>
        <end position="102"/>
    </location>
</feature>
<dbReference type="GO" id="GO:0003677">
    <property type="term" value="F:DNA binding"/>
    <property type="evidence" value="ECO:0007669"/>
    <property type="project" value="UniProtKB-KW"/>
</dbReference>
<evidence type="ECO:0000256" key="3">
    <source>
        <dbReference type="ARBA" id="ARBA00023125"/>
    </source>
</evidence>
<evidence type="ECO:0000256" key="5">
    <source>
        <dbReference type="ARBA" id="ARBA00023242"/>
    </source>
</evidence>
<gene>
    <name evidence="8" type="ORF">GUJ93_ZPchr0007g3876</name>
</gene>
<protein>
    <recommendedName>
        <fullName evidence="7">HTH myb-type domain-containing protein</fullName>
    </recommendedName>
</protein>
<feature type="compositionally biased region" description="Low complexity" evidence="6">
    <location>
        <begin position="72"/>
        <end position="84"/>
    </location>
</feature>
<evidence type="ECO:0000313" key="9">
    <source>
        <dbReference type="Proteomes" id="UP000729402"/>
    </source>
</evidence>
<dbReference type="PANTHER" id="PTHR31442">
    <property type="entry name" value="HOMEODOMAIN-LIKE SUPERFAMILY PROTEIN-RELATED"/>
    <property type="match status" value="1"/>
</dbReference>
<dbReference type="Proteomes" id="UP000729402">
    <property type="component" value="Unassembled WGS sequence"/>
</dbReference>
<dbReference type="InterPro" id="IPR017930">
    <property type="entry name" value="Myb_dom"/>
</dbReference>
<sequence>MVWTPELHHQFVEAVAHLGEKGAMPKAIVQLMNVDGLTRENVASHLQKYRLYLKRTSTTATATPPPPPPLPASRSAFLSSPARSSDVKHSRSCAKDGRTAFS</sequence>
<feature type="domain" description="HTH myb-type" evidence="7">
    <location>
        <begin position="1"/>
        <end position="54"/>
    </location>
</feature>
<dbReference type="PANTHER" id="PTHR31442:SF19">
    <property type="entry name" value="OS01G0844900 PROTEIN"/>
    <property type="match status" value="1"/>
</dbReference>
<keyword evidence="9" id="KW-1185">Reference proteome</keyword>
<keyword evidence="5" id="KW-0539">Nucleus</keyword>
<proteinExistence type="predicted"/>
<dbReference type="InterPro" id="IPR001005">
    <property type="entry name" value="SANT/Myb"/>
</dbReference>
<evidence type="ECO:0000313" key="8">
    <source>
        <dbReference type="EMBL" id="KAG8078463.1"/>
    </source>
</evidence>
<keyword evidence="4" id="KW-0804">Transcription</keyword>
<comment type="caution">
    <text evidence="8">The sequence shown here is derived from an EMBL/GenBank/DDBJ whole genome shotgun (WGS) entry which is preliminary data.</text>
</comment>